<keyword evidence="5" id="KW-1185">Reference proteome</keyword>
<gene>
    <name evidence="4" type="ORF">N7456_012119</name>
</gene>
<reference evidence="4" key="1">
    <citation type="submission" date="2022-11" db="EMBL/GenBank/DDBJ databases">
        <authorList>
            <person name="Petersen C."/>
        </authorList>
    </citation>
    <scope>NUCLEOTIDE SEQUENCE</scope>
    <source>
        <strain evidence="4">IBT 30069</strain>
    </source>
</reference>
<dbReference type="SUPFAM" id="SSF54928">
    <property type="entry name" value="RNA-binding domain, RBD"/>
    <property type="match status" value="1"/>
</dbReference>
<dbReference type="Pfam" id="PF00076">
    <property type="entry name" value="RRM_1"/>
    <property type="match status" value="1"/>
</dbReference>
<reference evidence="4" key="2">
    <citation type="journal article" date="2023" name="IMA Fungus">
        <title>Comparative genomic study of the Penicillium genus elucidates a diverse pangenome and 15 lateral gene transfer events.</title>
        <authorList>
            <person name="Petersen C."/>
            <person name="Sorensen T."/>
            <person name="Nielsen M.R."/>
            <person name="Sondergaard T.E."/>
            <person name="Sorensen J.L."/>
            <person name="Fitzpatrick D.A."/>
            <person name="Frisvad J.C."/>
            <person name="Nielsen K.L."/>
        </authorList>
    </citation>
    <scope>NUCLEOTIDE SEQUENCE</scope>
    <source>
        <strain evidence="4">IBT 30069</strain>
    </source>
</reference>
<dbReference type="InterPro" id="IPR035979">
    <property type="entry name" value="RBD_domain_sf"/>
</dbReference>
<dbReference type="InterPro" id="IPR012677">
    <property type="entry name" value="Nucleotide-bd_a/b_plait_sf"/>
</dbReference>
<evidence type="ECO:0000313" key="5">
    <source>
        <dbReference type="Proteomes" id="UP001149165"/>
    </source>
</evidence>
<dbReference type="SMART" id="SM00360">
    <property type="entry name" value="RRM"/>
    <property type="match status" value="1"/>
</dbReference>
<dbReference type="PANTHER" id="PTHR48024">
    <property type="entry name" value="GEO13361P1-RELATED"/>
    <property type="match status" value="1"/>
</dbReference>
<feature type="domain" description="RRM" evidence="3">
    <location>
        <begin position="3"/>
        <end position="81"/>
    </location>
</feature>
<proteinExistence type="predicted"/>
<dbReference type="PROSITE" id="PS50102">
    <property type="entry name" value="RRM"/>
    <property type="match status" value="1"/>
</dbReference>
<evidence type="ECO:0000256" key="1">
    <source>
        <dbReference type="ARBA" id="ARBA00022884"/>
    </source>
</evidence>
<comment type="caution">
    <text evidence="4">The sequence shown here is derived from an EMBL/GenBank/DDBJ whole genome shotgun (WGS) entry which is preliminary data.</text>
</comment>
<evidence type="ECO:0000256" key="2">
    <source>
        <dbReference type="PROSITE-ProRule" id="PRU00176"/>
    </source>
</evidence>
<name>A0A9W9EUZ5_9EURO</name>
<dbReference type="OrthoDB" id="439808at2759"/>
<accession>A0A9W9EUZ5</accession>
<evidence type="ECO:0000259" key="3">
    <source>
        <dbReference type="PROSITE" id="PS50102"/>
    </source>
</evidence>
<dbReference type="Proteomes" id="UP001149165">
    <property type="component" value="Unassembled WGS sequence"/>
</dbReference>
<dbReference type="EMBL" id="JAPQKH010000007">
    <property type="protein sequence ID" value="KAJ5088503.1"/>
    <property type="molecule type" value="Genomic_DNA"/>
</dbReference>
<dbReference type="PANTHER" id="PTHR48024:SF56">
    <property type="entry name" value="HETEROGENEOUS NUCLEAR RIBONUCLEOPROTEIN A0"/>
    <property type="match status" value="1"/>
</dbReference>
<dbReference type="InterPro" id="IPR000504">
    <property type="entry name" value="RRM_dom"/>
</dbReference>
<dbReference type="GO" id="GO:0003723">
    <property type="term" value="F:RNA binding"/>
    <property type="evidence" value="ECO:0007669"/>
    <property type="project" value="UniProtKB-UniRule"/>
</dbReference>
<evidence type="ECO:0000313" key="4">
    <source>
        <dbReference type="EMBL" id="KAJ5088503.1"/>
    </source>
</evidence>
<dbReference type="Gene3D" id="3.30.70.330">
    <property type="match status" value="1"/>
</dbReference>
<dbReference type="GO" id="GO:0005634">
    <property type="term" value="C:nucleus"/>
    <property type="evidence" value="ECO:0007669"/>
    <property type="project" value="TreeGrafter"/>
</dbReference>
<dbReference type="InterPro" id="IPR050886">
    <property type="entry name" value="RNA-binding_reg"/>
</dbReference>
<protein>
    <submittedName>
        <fullName evidence="4">RNP-1 like RNA-binding protein</fullName>
    </submittedName>
</protein>
<sequence length="84" mass="9105">MSAKLFIGGLACTTTGDGLSDAFSEFGNATDSIVLTDRETGRSRGFELVTFSTSKEATEALEALKEQDLDGRRIHVQFTTDRRG</sequence>
<organism evidence="4 5">
    <name type="scientific">Penicillium angulare</name>
    <dbReference type="NCBI Taxonomy" id="116970"/>
    <lineage>
        <taxon>Eukaryota</taxon>
        <taxon>Fungi</taxon>
        <taxon>Dikarya</taxon>
        <taxon>Ascomycota</taxon>
        <taxon>Pezizomycotina</taxon>
        <taxon>Eurotiomycetes</taxon>
        <taxon>Eurotiomycetidae</taxon>
        <taxon>Eurotiales</taxon>
        <taxon>Aspergillaceae</taxon>
        <taxon>Penicillium</taxon>
    </lineage>
</organism>
<dbReference type="AlphaFoldDB" id="A0A9W9EUZ5"/>
<keyword evidence="1 2" id="KW-0694">RNA-binding</keyword>